<keyword evidence="5" id="KW-0064">Aspartyl protease</keyword>
<dbReference type="EC" id="3.4.23.-" evidence="7"/>
<dbReference type="InterPro" id="IPR000671">
    <property type="entry name" value="Peptidase_A31"/>
</dbReference>
<keyword evidence="8" id="KW-1185">Reference proteome</keyword>
<comment type="similarity">
    <text evidence="1">Belongs to the peptidase A31 family.</text>
</comment>
<dbReference type="PANTHER" id="PTHR30302">
    <property type="entry name" value="HYDROGENASE 1 MATURATION PROTEASE"/>
    <property type="match status" value="1"/>
</dbReference>
<keyword evidence="3" id="KW-0645">Protease</keyword>
<dbReference type="NCBIfam" id="TIGR00072">
    <property type="entry name" value="hydrog_prot"/>
    <property type="match status" value="1"/>
</dbReference>
<protein>
    <submittedName>
        <fullName evidence="7">HyaD/HybD family hydrogenase maturation endopeptidase</fullName>
        <ecNumber evidence="7">3.4.23.-</ecNumber>
    </submittedName>
</protein>
<dbReference type="NCBIfam" id="TIGR00140">
    <property type="entry name" value="hupD"/>
    <property type="match status" value="1"/>
</dbReference>
<evidence type="ECO:0000256" key="5">
    <source>
        <dbReference type="ARBA" id="ARBA00022750"/>
    </source>
</evidence>
<evidence type="ECO:0000313" key="8">
    <source>
        <dbReference type="Proteomes" id="UP001210678"/>
    </source>
</evidence>
<keyword evidence="2" id="KW-0533">Nickel</keyword>
<name>A0ABT4YLK2_9VIBR</name>
<dbReference type="EMBL" id="JAQLOI010000001">
    <property type="protein sequence ID" value="MDB1122373.1"/>
    <property type="molecule type" value="Genomic_DNA"/>
</dbReference>
<proteinExistence type="inferred from homology"/>
<dbReference type="PANTHER" id="PTHR30302:SF1">
    <property type="entry name" value="HYDROGENASE 2 MATURATION PROTEASE"/>
    <property type="match status" value="1"/>
</dbReference>
<evidence type="ECO:0000313" key="7">
    <source>
        <dbReference type="EMBL" id="MDB1122373.1"/>
    </source>
</evidence>
<evidence type="ECO:0000256" key="6">
    <source>
        <dbReference type="ARBA" id="ARBA00022801"/>
    </source>
</evidence>
<reference evidence="7 8" key="1">
    <citation type="submission" date="2023-01" db="EMBL/GenBank/DDBJ databases">
        <title>Vibrio sp. KJ40-1 sp.nov, isolated from marine algae.</title>
        <authorList>
            <person name="Butt M."/>
            <person name="Kim J.M.J."/>
            <person name="Jeon C.O.C."/>
        </authorList>
    </citation>
    <scope>NUCLEOTIDE SEQUENCE [LARGE SCALE GENOMIC DNA]</scope>
    <source>
        <strain evidence="7 8">KJ40-1</strain>
    </source>
</reference>
<dbReference type="RefSeq" id="WP_272132077.1">
    <property type="nucleotide sequence ID" value="NZ_JAQLOI010000001.1"/>
</dbReference>
<gene>
    <name evidence="7" type="ORF">PGX00_00900</name>
</gene>
<dbReference type="SUPFAM" id="SSF53163">
    <property type="entry name" value="HybD-like"/>
    <property type="match status" value="1"/>
</dbReference>
<keyword evidence="4" id="KW-0479">Metal-binding</keyword>
<dbReference type="Gene3D" id="3.40.50.1450">
    <property type="entry name" value="HybD-like"/>
    <property type="match status" value="1"/>
</dbReference>
<dbReference type="PRINTS" id="PR00446">
    <property type="entry name" value="HYDRGNUPTAKE"/>
</dbReference>
<sequence length="214" mass="23753">MALGLHFRGDDEWLCGDDEWLRGDDEWRRANNRICLKDERTNMNHGLRENMNILVLGVGNLLLRDESVGVHLVNELEQEFYFPKGVDVVDGGTAGMELLEFIADREHIIIIDAVLTGDKPGTVVNLRDDEVPALFHNKVSPHQLGISDLLGALKLTGESPKNIFLVGVVPKTVEPGLEMSDTVKSQIGLMKKQVIDYLSNIGVQLETKEAQPCA</sequence>
<accession>A0ABT4YLK2</accession>
<keyword evidence="6 7" id="KW-0378">Hydrolase</keyword>
<evidence type="ECO:0000256" key="1">
    <source>
        <dbReference type="ARBA" id="ARBA00006814"/>
    </source>
</evidence>
<dbReference type="Proteomes" id="UP001210678">
    <property type="component" value="Unassembled WGS sequence"/>
</dbReference>
<dbReference type="InterPro" id="IPR004419">
    <property type="entry name" value="Pept_A31_hyd_express"/>
</dbReference>
<dbReference type="InterPro" id="IPR023430">
    <property type="entry name" value="Pept_HybD-like_dom_sf"/>
</dbReference>
<dbReference type="GO" id="GO:0016787">
    <property type="term" value="F:hydrolase activity"/>
    <property type="evidence" value="ECO:0007669"/>
    <property type="project" value="UniProtKB-KW"/>
</dbReference>
<evidence type="ECO:0000256" key="4">
    <source>
        <dbReference type="ARBA" id="ARBA00022723"/>
    </source>
</evidence>
<evidence type="ECO:0000256" key="2">
    <source>
        <dbReference type="ARBA" id="ARBA00022596"/>
    </source>
</evidence>
<dbReference type="NCBIfam" id="NF007777">
    <property type="entry name" value="PRK10466.1"/>
    <property type="match status" value="1"/>
</dbReference>
<dbReference type="Pfam" id="PF01750">
    <property type="entry name" value="HycI"/>
    <property type="match status" value="1"/>
</dbReference>
<comment type="caution">
    <text evidence="7">The sequence shown here is derived from an EMBL/GenBank/DDBJ whole genome shotgun (WGS) entry which is preliminary data.</text>
</comment>
<dbReference type="CDD" id="cd06062">
    <property type="entry name" value="H2MP_MemB-H2up"/>
    <property type="match status" value="1"/>
</dbReference>
<organism evidence="7 8">
    <name type="scientific">Vibrio algarum</name>
    <dbReference type="NCBI Taxonomy" id="3020714"/>
    <lineage>
        <taxon>Bacteria</taxon>
        <taxon>Pseudomonadati</taxon>
        <taxon>Pseudomonadota</taxon>
        <taxon>Gammaproteobacteria</taxon>
        <taxon>Vibrionales</taxon>
        <taxon>Vibrionaceae</taxon>
        <taxon>Vibrio</taxon>
    </lineage>
</organism>
<evidence type="ECO:0000256" key="3">
    <source>
        <dbReference type="ARBA" id="ARBA00022670"/>
    </source>
</evidence>